<gene>
    <name evidence="2" type="ORF">H8S64_14620</name>
</gene>
<keyword evidence="3" id="KW-1185">Reference proteome</keyword>
<feature type="chain" id="PRO_5045872149" evidence="1">
    <location>
        <begin position="23"/>
        <end position="360"/>
    </location>
</feature>
<proteinExistence type="predicted"/>
<evidence type="ECO:0000313" key="3">
    <source>
        <dbReference type="Proteomes" id="UP000646484"/>
    </source>
</evidence>
<evidence type="ECO:0000256" key="1">
    <source>
        <dbReference type="SAM" id="SignalP"/>
    </source>
</evidence>
<feature type="signal peptide" evidence="1">
    <location>
        <begin position="1"/>
        <end position="22"/>
    </location>
</feature>
<comment type="caution">
    <text evidence="2">The sequence shown here is derived from an EMBL/GenBank/DDBJ whole genome shotgun (WGS) entry which is preliminary data.</text>
</comment>
<keyword evidence="1" id="KW-0732">Signal</keyword>
<evidence type="ECO:0000313" key="2">
    <source>
        <dbReference type="EMBL" id="MBC5622331.1"/>
    </source>
</evidence>
<dbReference type="PROSITE" id="PS51257">
    <property type="entry name" value="PROKAR_LIPOPROTEIN"/>
    <property type="match status" value="1"/>
</dbReference>
<name>A0ABR7D326_9BACT</name>
<sequence>MKNNILLNILLASLLFCGCASDDGKLAPTYADIDWFAIQPSDDPLDGLRYDIYKNNRISVYYNDTIGSQYRGMSGYGDSVIHYEILDLCYTIEENNQTVEYMLSTDRDKLYDAVRFIQQKVIPDIPAVAYPKSFLLVKELILNTTSSTTMRTGKTWTAMMTTAVGNVEDIQGMTTEEQNDFAAEITGATCGAYLYSNPTEQVENFYALSEKLAEWADPEAGHTIYNCVLDNYYKDPRDAHPAFDIWYGFGFLAPNPDGRYADVDEYTTPTKAQDLAAYLKATLLYGDDLDLFRENMKKEMNEIIPDFLEENLDKNDLKDLTEQEFQELVDEYAEYYMEILLDKYRNALLFANELKTMTKK</sequence>
<accession>A0ABR7D326</accession>
<dbReference type="RefSeq" id="WP_099290689.1">
    <property type="nucleotide sequence ID" value="NZ_JACOOH010000006.1"/>
</dbReference>
<organism evidence="2 3">
    <name type="scientific">Butyricimonas hominis</name>
    <dbReference type="NCBI Taxonomy" id="2763032"/>
    <lineage>
        <taxon>Bacteria</taxon>
        <taxon>Pseudomonadati</taxon>
        <taxon>Bacteroidota</taxon>
        <taxon>Bacteroidia</taxon>
        <taxon>Bacteroidales</taxon>
        <taxon>Odoribacteraceae</taxon>
        <taxon>Butyricimonas</taxon>
    </lineage>
</organism>
<protein>
    <submittedName>
        <fullName evidence="2">Uncharacterized protein</fullName>
    </submittedName>
</protein>
<reference evidence="2 3" key="1">
    <citation type="submission" date="2020-08" db="EMBL/GenBank/DDBJ databases">
        <title>Genome public.</title>
        <authorList>
            <person name="Liu C."/>
            <person name="Sun Q."/>
        </authorList>
    </citation>
    <scope>NUCLEOTIDE SEQUENCE [LARGE SCALE GENOMIC DNA]</scope>
    <source>
        <strain evidence="2 3">NSJ-56</strain>
    </source>
</reference>
<dbReference type="EMBL" id="JACOOH010000006">
    <property type="protein sequence ID" value="MBC5622331.1"/>
    <property type="molecule type" value="Genomic_DNA"/>
</dbReference>
<dbReference type="Proteomes" id="UP000646484">
    <property type="component" value="Unassembled WGS sequence"/>
</dbReference>